<protein>
    <recommendedName>
        <fullName evidence="1">non-specific serine/threonine protein kinase</fullName>
        <ecNumber evidence="1">2.7.11.1</ecNumber>
    </recommendedName>
</protein>
<evidence type="ECO:0000256" key="2">
    <source>
        <dbReference type="ARBA" id="ARBA00022527"/>
    </source>
</evidence>
<name>A0A3N2B9G1_9MICO</name>
<dbReference type="Proteomes" id="UP000280668">
    <property type="component" value="Unassembled WGS sequence"/>
</dbReference>
<accession>A0A3N2B9G1</accession>
<dbReference type="InterPro" id="IPR008271">
    <property type="entry name" value="Ser/Thr_kinase_AS"/>
</dbReference>
<keyword evidence="14" id="KW-1185">Reference proteome</keyword>
<comment type="catalytic activity">
    <reaction evidence="8">
        <text>L-seryl-[protein] + ATP = O-phospho-L-seryl-[protein] + ADP + H(+)</text>
        <dbReference type="Rhea" id="RHEA:17989"/>
        <dbReference type="Rhea" id="RHEA-COMP:9863"/>
        <dbReference type="Rhea" id="RHEA-COMP:11604"/>
        <dbReference type="ChEBI" id="CHEBI:15378"/>
        <dbReference type="ChEBI" id="CHEBI:29999"/>
        <dbReference type="ChEBI" id="CHEBI:30616"/>
        <dbReference type="ChEBI" id="CHEBI:83421"/>
        <dbReference type="ChEBI" id="CHEBI:456216"/>
        <dbReference type="EC" id="2.7.11.1"/>
    </reaction>
</comment>
<dbReference type="GO" id="GO:0045717">
    <property type="term" value="P:negative regulation of fatty acid biosynthetic process"/>
    <property type="evidence" value="ECO:0007669"/>
    <property type="project" value="UniProtKB-ARBA"/>
</dbReference>
<dbReference type="RefSeq" id="WP_148058823.1">
    <property type="nucleotide sequence ID" value="NZ_RKHK01000001.1"/>
</dbReference>
<evidence type="ECO:0000256" key="10">
    <source>
        <dbReference type="SAM" id="Phobius"/>
    </source>
</evidence>
<dbReference type="PROSITE" id="PS50011">
    <property type="entry name" value="PROTEIN_KINASE_DOM"/>
    <property type="match status" value="1"/>
</dbReference>
<dbReference type="Gene3D" id="3.30.200.20">
    <property type="entry name" value="Phosphorylase Kinase, domain 1"/>
    <property type="match status" value="1"/>
</dbReference>
<keyword evidence="10" id="KW-0472">Membrane</keyword>
<dbReference type="AlphaFoldDB" id="A0A3N2B9G1"/>
<dbReference type="OrthoDB" id="9762169at2"/>
<keyword evidence="5 13" id="KW-0418">Kinase</keyword>
<evidence type="ECO:0000313" key="14">
    <source>
        <dbReference type="Proteomes" id="UP000280668"/>
    </source>
</evidence>
<dbReference type="GO" id="GO:0005524">
    <property type="term" value="F:ATP binding"/>
    <property type="evidence" value="ECO:0007669"/>
    <property type="project" value="UniProtKB-KW"/>
</dbReference>
<dbReference type="SMART" id="SM00220">
    <property type="entry name" value="S_TKc"/>
    <property type="match status" value="1"/>
</dbReference>
<dbReference type="PROSITE" id="PS51178">
    <property type="entry name" value="PASTA"/>
    <property type="match status" value="4"/>
</dbReference>
<evidence type="ECO:0000256" key="3">
    <source>
        <dbReference type="ARBA" id="ARBA00022679"/>
    </source>
</evidence>
<comment type="caution">
    <text evidence="13">The sequence shown here is derived from an EMBL/GenBank/DDBJ whole genome shotgun (WGS) entry which is preliminary data.</text>
</comment>
<evidence type="ECO:0000256" key="9">
    <source>
        <dbReference type="SAM" id="MobiDB-lite"/>
    </source>
</evidence>
<sequence>MEPVTTGDPLLGRVVEGRYEVTARIARGGMATVYRATDRRLDRTVALKVMHPHLAESPEFVARFRREARAAARLSHPGVVAVHDQGSTGEAVYLAMEHVPGPTLRDELARRGVLPLGEALRVAEQVLDALAAAHRAGLVHRDIKPENVLLSEVRGERRAKVADFGLARAVTEVTASTTGTILGTVAYLAPEIVTGGAAEPPSDVYATGVLLYELITGHQPFVGEAPIQVAFQHVNSTVRAPSEDVPWLPAEVDDLLAALTARSPEERPQDAGAALELVRTTLAQLDPATLARRADVAPPPEPSAASSQEAHDPGRTTAFQTHGTVALPRGAITAPPPPTAGVEPPPRRGRRRPLIIIAFLLMLAAAALTGTWWWLTYGPGSPTVVPEVSGRTEAEAVALLDAADLEASLSYAHDDDIAAGVVLSVDPSEGVERPRGSIVDLVISEGVLSHAVPQVAGRDREAAEAAITDAGLAVGEIGTTYDPEVPVGVVISSDPEAGTEIPHHQSVALVVSDGPEPIAVPGLSGATAEEAAAALDRAGLSLGSTIEEHHEEVPEGQVIRQSPDPDASLLPGESVDIAISLGPELFEVPDLVGEQVDQATDTLRDLGFEVEVETIWGGFFGSVRFVDPEPGTMLPRGSVVTLQVV</sequence>
<evidence type="ECO:0000313" key="13">
    <source>
        <dbReference type="EMBL" id="ROR71772.1"/>
    </source>
</evidence>
<proteinExistence type="predicted"/>
<keyword evidence="10" id="KW-1133">Transmembrane helix</keyword>
<feature type="domain" description="PASTA" evidence="12">
    <location>
        <begin position="514"/>
        <end position="581"/>
    </location>
</feature>
<dbReference type="GO" id="GO:0004674">
    <property type="term" value="F:protein serine/threonine kinase activity"/>
    <property type="evidence" value="ECO:0007669"/>
    <property type="project" value="UniProtKB-KW"/>
</dbReference>
<dbReference type="SMART" id="SM00740">
    <property type="entry name" value="PASTA"/>
    <property type="match status" value="4"/>
</dbReference>
<keyword evidence="2" id="KW-0723">Serine/threonine-protein kinase</keyword>
<evidence type="ECO:0000256" key="5">
    <source>
        <dbReference type="ARBA" id="ARBA00022777"/>
    </source>
</evidence>
<keyword evidence="4" id="KW-0547">Nucleotide-binding</keyword>
<gene>
    <name evidence="13" type="ORF">EDD31_0110</name>
</gene>
<evidence type="ECO:0000256" key="8">
    <source>
        <dbReference type="ARBA" id="ARBA00048679"/>
    </source>
</evidence>
<evidence type="ECO:0000256" key="4">
    <source>
        <dbReference type="ARBA" id="ARBA00022741"/>
    </source>
</evidence>
<organism evidence="13 14">
    <name type="scientific">Bogoriella caseilytica</name>
    <dbReference type="NCBI Taxonomy" id="56055"/>
    <lineage>
        <taxon>Bacteria</taxon>
        <taxon>Bacillati</taxon>
        <taxon>Actinomycetota</taxon>
        <taxon>Actinomycetes</taxon>
        <taxon>Micrococcales</taxon>
        <taxon>Bogoriellaceae</taxon>
        <taxon>Bogoriella</taxon>
    </lineage>
</organism>
<evidence type="ECO:0000259" key="11">
    <source>
        <dbReference type="PROSITE" id="PS50011"/>
    </source>
</evidence>
<dbReference type="Gene3D" id="1.10.510.10">
    <property type="entry name" value="Transferase(Phosphotransferase) domain 1"/>
    <property type="match status" value="1"/>
</dbReference>
<dbReference type="InterPro" id="IPR005543">
    <property type="entry name" value="PASTA_dom"/>
</dbReference>
<dbReference type="CDD" id="cd06577">
    <property type="entry name" value="PASTA_pknB"/>
    <property type="match status" value="4"/>
</dbReference>
<dbReference type="FunFam" id="1.10.510.10:FF:000021">
    <property type="entry name" value="Serine/threonine protein kinase"/>
    <property type="match status" value="1"/>
</dbReference>
<comment type="catalytic activity">
    <reaction evidence="7">
        <text>L-threonyl-[protein] + ATP = O-phospho-L-threonyl-[protein] + ADP + H(+)</text>
        <dbReference type="Rhea" id="RHEA:46608"/>
        <dbReference type="Rhea" id="RHEA-COMP:11060"/>
        <dbReference type="Rhea" id="RHEA-COMP:11605"/>
        <dbReference type="ChEBI" id="CHEBI:15378"/>
        <dbReference type="ChEBI" id="CHEBI:30013"/>
        <dbReference type="ChEBI" id="CHEBI:30616"/>
        <dbReference type="ChEBI" id="CHEBI:61977"/>
        <dbReference type="ChEBI" id="CHEBI:456216"/>
        <dbReference type="EC" id="2.7.11.1"/>
    </reaction>
</comment>
<feature type="domain" description="Protein kinase" evidence="11">
    <location>
        <begin position="19"/>
        <end position="282"/>
    </location>
</feature>
<keyword evidence="6" id="KW-0067">ATP-binding</keyword>
<feature type="transmembrane region" description="Helical" evidence="10">
    <location>
        <begin position="354"/>
        <end position="375"/>
    </location>
</feature>
<evidence type="ECO:0000259" key="12">
    <source>
        <dbReference type="PROSITE" id="PS51178"/>
    </source>
</evidence>
<evidence type="ECO:0000256" key="6">
    <source>
        <dbReference type="ARBA" id="ARBA00022840"/>
    </source>
</evidence>
<dbReference type="SUPFAM" id="SSF56112">
    <property type="entry name" value="Protein kinase-like (PK-like)"/>
    <property type="match status" value="1"/>
</dbReference>
<dbReference type="FunFam" id="3.30.200.20:FF:000035">
    <property type="entry name" value="Serine/threonine protein kinase Stk1"/>
    <property type="match status" value="1"/>
</dbReference>
<dbReference type="Pfam" id="PF03793">
    <property type="entry name" value="PASTA"/>
    <property type="match status" value="4"/>
</dbReference>
<keyword evidence="10" id="KW-0812">Transmembrane</keyword>
<evidence type="ECO:0000256" key="1">
    <source>
        <dbReference type="ARBA" id="ARBA00012513"/>
    </source>
</evidence>
<dbReference type="InterPro" id="IPR011009">
    <property type="entry name" value="Kinase-like_dom_sf"/>
</dbReference>
<dbReference type="Gene3D" id="3.30.10.20">
    <property type="match status" value="4"/>
</dbReference>
<reference evidence="13 14" key="1">
    <citation type="submission" date="2018-11" db="EMBL/GenBank/DDBJ databases">
        <title>Sequencing the genomes of 1000 actinobacteria strains.</title>
        <authorList>
            <person name="Klenk H.-P."/>
        </authorList>
    </citation>
    <scope>NUCLEOTIDE SEQUENCE [LARGE SCALE GENOMIC DNA]</scope>
    <source>
        <strain evidence="13 14">DSM 11294</strain>
    </source>
</reference>
<feature type="domain" description="PASTA" evidence="12">
    <location>
        <begin position="446"/>
        <end position="513"/>
    </location>
</feature>
<feature type="domain" description="PASTA" evidence="12">
    <location>
        <begin position="380"/>
        <end position="445"/>
    </location>
</feature>
<dbReference type="EC" id="2.7.11.1" evidence="1"/>
<dbReference type="Pfam" id="PF00069">
    <property type="entry name" value="Pkinase"/>
    <property type="match status" value="1"/>
</dbReference>
<dbReference type="CDD" id="cd14014">
    <property type="entry name" value="STKc_PknB_like"/>
    <property type="match status" value="1"/>
</dbReference>
<dbReference type="EMBL" id="RKHK01000001">
    <property type="protein sequence ID" value="ROR71772.1"/>
    <property type="molecule type" value="Genomic_DNA"/>
</dbReference>
<dbReference type="PROSITE" id="PS00108">
    <property type="entry name" value="PROTEIN_KINASE_ST"/>
    <property type="match status" value="1"/>
</dbReference>
<feature type="region of interest" description="Disordered" evidence="9">
    <location>
        <begin position="294"/>
        <end position="347"/>
    </location>
</feature>
<dbReference type="PANTHER" id="PTHR43289">
    <property type="entry name" value="MITOGEN-ACTIVATED PROTEIN KINASE KINASE KINASE 20-RELATED"/>
    <property type="match status" value="1"/>
</dbReference>
<feature type="domain" description="PASTA" evidence="12">
    <location>
        <begin position="582"/>
        <end position="645"/>
    </location>
</feature>
<keyword evidence="3" id="KW-0808">Transferase</keyword>
<dbReference type="PANTHER" id="PTHR43289:SF34">
    <property type="entry name" value="SERINE_THREONINE-PROTEIN KINASE YBDM-RELATED"/>
    <property type="match status" value="1"/>
</dbReference>
<evidence type="ECO:0000256" key="7">
    <source>
        <dbReference type="ARBA" id="ARBA00047899"/>
    </source>
</evidence>
<dbReference type="InterPro" id="IPR000719">
    <property type="entry name" value="Prot_kinase_dom"/>
</dbReference>